<accession>A0ABN6VNM4</accession>
<evidence type="ECO:0000313" key="1">
    <source>
        <dbReference type="EMBL" id="BDV41859.1"/>
    </source>
</evidence>
<reference evidence="1 2" key="1">
    <citation type="submission" date="2022-12" db="EMBL/GenBank/DDBJ databases">
        <title>Polyphasic characterization of Geotalea uranireducens NIT-SL11 newly isolated from a complex of sewage sludge and microbially reduced graphene oxide.</title>
        <authorList>
            <person name="Xie L."/>
            <person name="Yoshida N."/>
            <person name="Meng L."/>
        </authorList>
    </citation>
    <scope>NUCLEOTIDE SEQUENCE [LARGE SCALE GENOMIC DNA]</scope>
    <source>
        <strain evidence="1 2">NIT-SL11</strain>
    </source>
</reference>
<dbReference type="RefSeq" id="WP_282001959.1">
    <property type="nucleotide sequence ID" value="NZ_AP027151.1"/>
</dbReference>
<sequence length="113" mass="12216">MTHLETARQEALTAIRAAKEETRAARNGADLSADQQRLLEELYVDLDDQEDLLLEAALDQRIEALRLAGGKLAEVARKIGEDIRRLENVAEVVAKAAKAIKALADIAGTVAAL</sequence>
<protein>
    <submittedName>
        <fullName evidence="1">Uncharacterized protein</fullName>
    </submittedName>
</protein>
<organism evidence="1 2">
    <name type="scientific">Geotalea uraniireducens</name>
    <dbReference type="NCBI Taxonomy" id="351604"/>
    <lineage>
        <taxon>Bacteria</taxon>
        <taxon>Pseudomonadati</taxon>
        <taxon>Thermodesulfobacteriota</taxon>
        <taxon>Desulfuromonadia</taxon>
        <taxon>Geobacterales</taxon>
        <taxon>Geobacteraceae</taxon>
        <taxon>Geotalea</taxon>
    </lineage>
</organism>
<evidence type="ECO:0000313" key="2">
    <source>
        <dbReference type="Proteomes" id="UP001317705"/>
    </source>
</evidence>
<dbReference type="EMBL" id="AP027151">
    <property type="protein sequence ID" value="BDV41859.1"/>
    <property type="molecule type" value="Genomic_DNA"/>
</dbReference>
<proteinExistence type="predicted"/>
<keyword evidence="2" id="KW-1185">Reference proteome</keyword>
<name>A0ABN6VNM4_9BACT</name>
<gene>
    <name evidence="1" type="ORF">GURASL_07820</name>
</gene>
<dbReference type="Proteomes" id="UP001317705">
    <property type="component" value="Chromosome"/>
</dbReference>